<proteinExistence type="predicted"/>
<dbReference type="Proteomes" id="UP000244450">
    <property type="component" value="Unassembled WGS sequence"/>
</dbReference>
<gene>
    <name evidence="1" type="ORF">DCC81_23490</name>
</gene>
<dbReference type="EMBL" id="QCYK01000003">
    <property type="protein sequence ID" value="PUZ23351.1"/>
    <property type="molecule type" value="Genomic_DNA"/>
</dbReference>
<accession>A0A2T7BE42</accession>
<sequence length="64" mass="6972">MIKGAVNVSISRFTGKTRKLKPATYYGRLKIIPSLAWALPGALAPIRNGPHQENDAAHTVCYAH</sequence>
<evidence type="ECO:0000313" key="1">
    <source>
        <dbReference type="EMBL" id="PUZ23351.1"/>
    </source>
</evidence>
<protein>
    <submittedName>
        <fullName evidence="1">Uncharacterized protein</fullName>
    </submittedName>
</protein>
<name>A0A2T7BE42_9BACT</name>
<organism evidence="1 2">
    <name type="scientific">Chitinophaga parva</name>
    <dbReference type="NCBI Taxonomy" id="2169414"/>
    <lineage>
        <taxon>Bacteria</taxon>
        <taxon>Pseudomonadati</taxon>
        <taxon>Bacteroidota</taxon>
        <taxon>Chitinophagia</taxon>
        <taxon>Chitinophagales</taxon>
        <taxon>Chitinophagaceae</taxon>
        <taxon>Chitinophaga</taxon>
    </lineage>
</organism>
<dbReference type="AlphaFoldDB" id="A0A2T7BE42"/>
<comment type="caution">
    <text evidence="1">The sequence shown here is derived from an EMBL/GenBank/DDBJ whole genome shotgun (WGS) entry which is preliminary data.</text>
</comment>
<evidence type="ECO:0000313" key="2">
    <source>
        <dbReference type="Proteomes" id="UP000244450"/>
    </source>
</evidence>
<reference evidence="1 2" key="1">
    <citation type="submission" date="2018-04" db="EMBL/GenBank/DDBJ databases">
        <title>Chitinophaga fuyangensis sp. nov., isolated from soil in a chemical factory.</title>
        <authorList>
            <person name="Chen K."/>
        </authorList>
    </citation>
    <scope>NUCLEOTIDE SEQUENCE [LARGE SCALE GENOMIC DNA]</scope>
    <source>
        <strain evidence="1 2">LY-1</strain>
    </source>
</reference>
<keyword evidence="2" id="KW-1185">Reference proteome</keyword>